<evidence type="ECO:0000313" key="2">
    <source>
        <dbReference type="EMBL" id="PAV87236.1"/>
    </source>
</evidence>
<dbReference type="OrthoDB" id="10033037at2759"/>
<organism evidence="2 3">
    <name type="scientific">Diploscapter pachys</name>
    <dbReference type="NCBI Taxonomy" id="2018661"/>
    <lineage>
        <taxon>Eukaryota</taxon>
        <taxon>Metazoa</taxon>
        <taxon>Ecdysozoa</taxon>
        <taxon>Nematoda</taxon>
        <taxon>Chromadorea</taxon>
        <taxon>Rhabditida</taxon>
        <taxon>Rhabditina</taxon>
        <taxon>Rhabditomorpha</taxon>
        <taxon>Rhabditoidea</taxon>
        <taxon>Rhabditidae</taxon>
        <taxon>Diploscapter</taxon>
    </lineage>
</organism>
<dbReference type="EMBL" id="LIAE01006596">
    <property type="protein sequence ID" value="PAV87236.1"/>
    <property type="molecule type" value="Genomic_DNA"/>
</dbReference>
<feature type="region of interest" description="Disordered" evidence="1">
    <location>
        <begin position="1"/>
        <end position="106"/>
    </location>
</feature>
<dbReference type="AlphaFoldDB" id="A0A2A2LLY8"/>
<reference evidence="2 3" key="1">
    <citation type="journal article" date="2017" name="Curr. Biol.">
        <title>Genome architecture and evolution of a unichromosomal asexual nematode.</title>
        <authorList>
            <person name="Fradin H."/>
            <person name="Zegar C."/>
            <person name="Gutwein M."/>
            <person name="Lucas J."/>
            <person name="Kovtun M."/>
            <person name="Corcoran D."/>
            <person name="Baugh L.R."/>
            <person name="Kiontke K."/>
            <person name="Gunsalus K."/>
            <person name="Fitch D.H."/>
            <person name="Piano F."/>
        </authorList>
    </citation>
    <scope>NUCLEOTIDE SEQUENCE [LARGE SCALE GENOMIC DNA]</scope>
    <source>
        <strain evidence="2">PF1309</strain>
    </source>
</reference>
<evidence type="ECO:0000256" key="1">
    <source>
        <dbReference type="SAM" id="MobiDB-lite"/>
    </source>
</evidence>
<accession>A0A2A2LLY8</accession>
<sequence>MEERSTAVRKAICSSNGNTPDRKTANGTGGTIRKNQVTVYVPPPMRKNEGNESNEAQLLVPVLGQNRHDRPEKVEKGQGKSKAKKKSRYSEADAESPETSKKNAPVADIISNVESSDLREKVRKNALAGMNDLSELCSRLSSSSISPSLPVVSQRDVQDVFILDINCGNGKNIEVTVKNTDNPARLAKSLGVKHKYTDVQVRILRKKLENEFEKRNIEIR</sequence>
<dbReference type="Proteomes" id="UP000218231">
    <property type="component" value="Unassembled WGS sequence"/>
</dbReference>
<proteinExistence type="predicted"/>
<keyword evidence="3" id="KW-1185">Reference proteome</keyword>
<gene>
    <name evidence="2" type="ORF">WR25_15105</name>
</gene>
<name>A0A2A2LLY8_9BILA</name>
<feature type="compositionally biased region" description="Basic and acidic residues" evidence="1">
    <location>
        <begin position="66"/>
        <end position="78"/>
    </location>
</feature>
<comment type="caution">
    <text evidence="2">The sequence shown here is derived from an EMBL/GenBank/DDBJ whole genome shotgun (WGS) entry which is preliminary data.</text>
</comment>
<protein>
    <submittedName>
        <fullName evidence="2">Uncharacterized protein</fullName>
    </submittedName>
</protein>
<evidence type="ECO:0000313" key="3">
    <source>
        <dbReference type="Proteomes" id="UP000218231"/>
    </source>
</evidence>